<dbReference type="RefSeq" id="WP_099591243.1">
    <property type="nucleotide sequence ID" value="NZ_MDGM01000002.1"/>
</dbReference>
<dbReference type="PANTHER" id="PTHR43685:SF3">
    <property type="entry name" value="SLR2126 PROTEIN"/>
    <property type="match status" value="1"/>
</dbReference>
<dbReference type="AlphaFoldDB" id="A0A2G5KB51"/>
<dbReference type="EMBL" id="MDGM01000002">
    <property type="protein sequence ID" value="PIB26757.1"/>
    <property type="molecule type" value="Genomic_DNA"/>
</dbReference>
<reference evidence="2 3" key="1">
    <citation type="submission" date="2016-08" db="EMBL/GenBank/DDBJ databases">
        <title>Draft genome of Amylibacter sp. strain 4G11.</title>
        <authorList>
            <person name="Wong S.-K."/>
            <person name="Hamasaki K."/>
            <person name="Yoshizawa S."/>
        </authorList>
    </citation>
    <scope>NUCLEOTIDE SEQUENCE [LARGE SCALE GENOMIC DNA]</scope>
    <source>
        <strain evidence="2 3">4G11</strain>
    </source>
</reference>
<feature type="domain" description="Glycosyltransferase 2-like" evidence="1">
    <location>
        <begin position="8"/>
        <end position="168"/>
    </location>
</feature>
<dbReference type="Pfam" id="PF00535">
    <property type="entry name" value="Glycos_transf_2"/>
    <property type="match status" value="1"/>
</dbReference>
<dbReference type="Gene3D" id="3.90.550.10">
    <property type="entry name" value="Spore Coat Polysaccharide Biosynthesis Protein SpsA, Chain A"/>
    <property type="match status" value="1"/>
</dbReference>
<dbReference type="CDD" id="cd00761">
    <property type="entry name" value="Glyco_tranf_GTA_type"/>
    <property type="match status" value="1"/>
</dbReference>
<sequence>MKSLASISIVVPTYRRADMLTELSHALVPQLRDGVEVLIVDNCPDGSARDTVAGFVADHAHFYYLHEPKSGVVHARNAGVAAARGEYILFLDDDEVPSKNWVAAFSKLAKQDVMAAFGRIVPRYEDEPSIELHTMLNRCFSREFDHPMGHDLTPNFVDLGTGNAMFHKKRCFGNGVPFDARFNHSGGEDTHLIKTLVNRGAVLSWCPAGLVEELVPAARMRAQYLRERRFAQGQLRCQILARSPRISDRIKVPIWMGVGALQMAIYGIKMMLGKDVVANRIRYQGGLGKLMWWHSKGVGEYANAG</sequence>
<gene>
    <name evidence="2" type="ORF">BFP76_10905</name>
</gene>
<evidence type="ECO:0000313" key="3">
    <source>
        <dbReference type="Proteomes" id="UP000231516"/>
    </source>
</evidence>
<protein>
    <recommendedName>
        <fullName evidence="1">Glycosyltransferase 2-like domain-containing protein</fullName>
    </recommendedName>
</protein>
<dbReference type="InterPro" id="IPR029044">
    <property type="entry name" value="Nucleotide-diphossugar_trans"/>
</dbReference>
<dbReference type="SUPFAM" id="SSF53448">
    <property type="entry name" value="Nucleotide-diphospho-sugar transferases"/>
    <property type="match status" value="1"/>
</dbReference>
<accession>A0A2G5KB51</accession>
<keyword evidence="3" id="KW-1185">Reference proteome</keyword>
<dbReference type="OrthoDB" id="6116224at2"/>
<comment type="caution">
    <text evidence="2">The sequence shown here is derived from an EMBL/GenBank/DDBJ whole genome shotgun (WGS) entry which is preliminary data.</text>
</comment>
<dbReference type="Proteomes" id="UP000231516">
    <property type="component" value="Unassembled WGS sequence"/>
</dbReference>
<evidence type="ECO:0000313" key="2">
    <source>
        <dbReference type="EMBL" id="PIB26757.1"/>
    </source>
</evidence>
<dbReference type="PANTHER" id="PTHR43685">
    <property type="entry name" value="GLYCOSYLTRANSFERASE"/>
    <property type="match status" value="1"/>
</dbReference>
<organism evidence="2 3">
    <name type="scientific">Paramylibacter kogurei</name>
    <dbReference type="NCBI Taxonomy" id="1889778"/>
    <lineage>
        <taxon>Bacteria</taxon>
        <taxon>Pseudomonadati</taxon>
        <taxon>Pseudomonadota</taxon>
        <taxon>Alphaproteobacteria</taxon>
        <taxon>Rhodobacterales</taxon>
        <taxon>Paracoccaceae</taxon>
        <taxon>Paramylibacter</taxon>
    </lineage>
</organism>
<name>A0A2G5KB51_9RHOB</name>
<proteinExistence type="predicted"/>
<dbReference type="InterPro" id="IPR001173">
    <property type="entry name" value="Glyco_trans_2-like"/>
</dbReference>
<dbReference type="InterPro" id="IPR050834">
    <property type="entry name" value="Glycosyltransf_2"/>
</dbReference>
<evidence type="ECO:0000259" key="1">
    <source>
        <dbReference type="Pfam" id="PF00535"/>
    </source>
</evidence>